<gene>
    <name evidence="1" type="ORF">GSPATT00024298001</name>
</gene>
<evidence type="ECO:0000313" key="2">
    <source>
        <dbReference type="Proteomes" id="UP000000600"/>
    </source>
</evidence>
<proteinExistence type="predicted"/>
<organism evidence="1 2">
    <name type="scientific">Paramecium tetraurelia</name>
    <dbReference type="NCBI Taxonomy" id="5888"/>
    <lineage>
        <taxon>Eukaryota</taxon>
        <taxon>Sar</taxon>
        <taxon>Alveolata</taxon>
        <taxon>Ciliophora</taxon>
        <taxon>Intramacronucleata</taxon>
        <taxon>Oligohymenophorea</taxon>
        <taxon>Peniculida</taxon>
        <taxon>Parameciidae</taxon>
        <taxon>Paramecium</taxon>
    </lineage>
</organism>
<dbReference type="AlphaFoldDB" id="A0E8F2"/>
<dbReference type="RefSeq" id="XP_001458966.1">
    <property type="nucleotide sequence ID" value="XM_001458929.1"/>
</dbReference>
<dbReference type="HOGENOM" id="CLU_1630250_0_0_1"/>
<dbReference type="EMBL" id="CT868663">
    <property type="protein sequence ID" value="CAK91569.1"/>
    <property type="molecule type" value="Genomic_DNA"/>
</dbReference>
<dbReference type="InParanoid" id="A0E8F2"/>
<name>A0E8F2_PARTE</name>
<evidence type="ECO:0000313" key="1">
    <source>
        <dbReference type="EMBL" id="CAK91569.1"/>
    </source>
</evidence>
<sequence length="163" mass="19422">MKAISIQGNISIEDLSNQRINLDTQLKHSDDQYVRNILPLRIQNFKIKRLEWKDFIGKPNDESPWIAHCYWNNSYEYYFTQDREQANYREQSQLRLPRIPLQQINQVNQLNVKTETARTTVLIKSKDCLHQPLVHHLKELSTEVIQVLLLENNPQAFKKSNYM</sequence>
<reference evidence="1 2" key="1">
    <citation type="journal article" date="2006" name="Nature">
        <title>Global trends of whole-genome duplications revealed by the ciliate Paramecium tetraurelia.</title>
        <authorList>
            <consortium name="Genoscope"/>
            <person name="Aury J.-M."/>
            <person name="Jaillon O."/>
            <person name="Duret L."/>
            <person name="Noel B."/>
            <person name="Jubin C."/>
            <person name="Porcel B.M."/>
            <person name="Segurens B."/>
            <person name="Daubin V."/>
            <person name="Anthouard V."/>
            <person name="Aiach N."/>
            <person name="Arnaiz O."/>
            <person name="Billaut A."/>
            <person name="Beisson J."/>
            <person name="Blanc I."/>
            <person name="Bouhouche K."/>
            <person name="Camara F."/>
            <person name="Duharcourt S."/>
            <person name="Guigo R."/>
            <person name="Gogendeau D."/>
            <person name="Katinka M."/>
            <person name="Keller A.-M."/>
            <person name="Kissmehl R."/>
            <person name="Klotz C."/>
            <person name="Koll F."/>
            <person name="Le Moue A."/>
            <person name="Lepere C."/>
            <person name="Malinsky S."/>
            <person name="Nowacki M."/>
            <person name="Nowak J.K."/>
            <person name="Plattner H."/>
            <person name="Poulain J."/>
            <person name="Ruiz F."/>
            <person name="Serrano V."/>
            <person name="Zagulski M."/>
            <person name="Dessen P."/>
            <person name="Betermier M."/>
            <person name="Weissenbach J."/>
            <person name="Scarpelli C."/>
            <person name="Schachter V."/>
            <person name="Sperling L."/>
            <person name="Meyer E."/>
            <person name="Cohen J."/>
            <person name="Wincker P."/>
        </authorList>
    </citation>
    <scope>NUCLEOTIDE SEQUENCE [LARGE SCALE GENOMIC DNA]</scope>
    <source>
        <strain evidence="1 2">Stock d4-2</strain>
    </source>
</reference>
<dbReference type="Proteomes" id="UP000000600">
    <property type="component" value="Unassembled WGS sequence"/>
</dbReference>
<dbReference type="GeneID" id="5044751"/>
<keyword evidence="2" id="KW-1185">Reference proteome</keyword>
<dbReference type="KEGG" id="ptm:GSPATT00024298001"/>
<protein>
    <submittedName>
        <fullName evidence="1">Uncharacterized protein</fullName>
    </submittedName>
</protein>
<accession>A0E8F2</accession>